<proteinExistence type="predicted"/>
<gene>
    <name evidence="1" type="ORF">SNEC2469_LOCUS14770</name>
</gene>
<accession>A0A812TAJ4</accession>
<evidence type="ECO:0000313" key="1">
    <source>
        <dbReference type="EMBL" id="CAE7516700.1"/>
    </source>
</evidence>
<reference evidence="1" key="1">
    <citation type="submission" date="2021-02" db="EMBL/GenBank/DDBJ databases">
        <authorList>
            <person name="Dougan E. K."/>
            <person name="Rhodes N."/>
            <person name="Thang M."/>
            <person name="Chan C."/>
        </authorList>
    </citation>
    <scope>NUCLEOTIDE SEQUENCE</scope>
</reference>
<name>A0A812TAJ4_9DINO</name>
<dbReference type="Proteomes" id="UP000601435">
    <property type="component" value="Unassembled WGS sequence"/>
</dbReference>
<keyword evidence="2" id="KW-1185">Reference proteome</keyword>
<dbReference type="EMBL" id="CAJNJA010023808">
    <property type="protein sequence ID" value="CAE7516700.1"/>
    <property type="molecule type" value="Genomic_DNA"/>
</dbReference>
<dbReference type="OrthoDB" id="10295208at2759"/>
<sequence length="158" mass="17604">ELTAVFLRETVAGVYAAWACSILVLHPDHRAAFLWYDDYWDDPLMRSCPQRTAAEWASEEATGSWSLDGADLAANAFEGYLGDDLHLTAKVTRSPEALKQGISEIMLVTKLYHKFTGDAERSTEPEEKEFYRVCHFDGEPAVHLDEHGSGKRADPAAT</sequence>
<feature type="non-terminal residue" evidence="1">
    <location>
        <position position="1"/>
    </location>
</feature>
<evidence type="ECO:0000313" key="2">
    <source>
        <dbReference type="Proteomes" id="UP000601435"/>
    </source>
</evidence>
<protein>
    <submittedName>
        <fullName evidence="1">Uncharacterized protein</fullName>
    </submittedName>
</protein>
<organism evidence="1 2">
    <name type="scientific">Symbiodinium necroappetens</name>
    <dbReference type="NCBI Taxonomy" id="1628268"/>
    <lineage>
        <taxon>Eukaryota</taxon>
        <taxon>Sar</taxon>
        <taxon>Alveolata</taxon>
        <taxon>Dinophyceae</taxon>
        <taxon>Suessiales</taxon>
        <taxon>Symbiodiniaceae</taxon>
        <taxon>Symbiodinium</taxon>
    </lineage>
</organism>
<comment type="caution">
    <text evidence="1">The sequence shown here is derived from an EMBL/GenBank/DDBJ whole genome shotgun (WGS) entry which is preliminary data.</text>
</comment>
<dbReference type="AlphaFoldDB" id="A0A812TAJ4"/>